<keyword evidence="1" id="KW-1185">Reference proteome</keyword>
<organism evidence="1 2">
    <name type="scientific">Gossypium hirsutum</name>
    <name type="common">Upland cotton</name>
    <name type="synonym">Gossypium mexicanum</name>
    <dbReference type="NCBI Taxonomy" id="3635"/>
    <lineage>
        <taxon>Eukaryota</taxon>
        <taxon>Viridiplantae</taxon>
        <taxon>Streptophyta</taxon>
        <taxon>Embryophyta</taxon>
        <taxon>Tracheophyta</taxon>
        <taxon>Spermatophyta</taxon>
        <taxon>Magnoliopsida</taxon>
        <taxon>eudicotyledons</taxon>
        <taxon>Gunneridae</taxon>
        <taxon>Pentapetalae</taxon>
        <taxon>rosids</taxon>
        <taxon>malvids</taxon>
        <taxon>Malvales</taxon>
        <taxon>Malvaceae</taxon>
        <taxon>Malvoideae</taxon>
        <taxon>Gossypium</taxon>
    </lineage>
</organism>
<dbReference type="CDD" id="cd09272">
    <property type="entry name" value="RNase_HI_RT_Ty1"/>
    <property type="match status" value="1"/>
</dbReference>
<protein>
    <submittedName>
        <fullName evidence="2">Secreted RxLR effector protein 161-like</fullName>
    </submittedName>
</protein>
<proteinExistence type="predicted"/>
<dbReference type="Proteomes" id="UP000818029">
    <property type="component" value="Chromosome A13"/>
</dbReference>
<evidence type="ECO:0000313" key="2">
    <source>
        <dbReference type="RefSeq" id="XP_040940718.1"/>
    </source>
</evidence>
<dbReference type="PANTHER" id="PTHR11439">
    <property type="entry name" value="GAG-POL-RELATED RETROTRANSPOSON"/>
    <property type="match status" value="1"/>
</dbReference>
<accession>A0ABM2ZDF0</accession>
<dbReference type="PANTHER" id="PTHR11439:SF502">
    <property type="entry name" value="SECRETED RXLR EFFECTOR PROTEIN 161-LIKE"/>
    <property type="match status" value="1"/>
</dbReference>
<reference evidence="1" key="1">
    <citation type="journal article" date="2020" name="Nat. Genet.">
        <title>Genomic diversifications of five Gossypium allopolyploid species and their impact on cotton improvement.</title>
        <authorList>
            <person name="Chen Z.J."/>
            <person name="Sreedasyam A."/>
            <person name="Ando A."/>
            <person name="Song Q."/>
            <person name="De Santiago L.M."/>
            <person name="Hulse-Kemp A.M."/>
            <person name="Ding M."/>
            <person name="Ye W."/>
            <person name="Kirkbride R.C."/>
            <person name="Jenkins J."/>
            <person name="Plott C."/>
            <person name="Lovell J."/>
            <person name="Lin Y.M."/>
            <person name="Vaughn R."/>
            <person name="Liu B."/>
            <person name="Simpson S."/>
            <person name="Scheffler B.E."/>
            <person name="Wen L."/>
            <person name="Saski C.A."/>
            <person name="Grover C.E."/>
            <person name="Hu G."/>
            <person name="Conover J.L."/>
            <person name="Carlson J.W."/>
            <person name="Shu S."/>
            <person name="Boston L.B."/>
            <person name="Williams M."/>
            <person name="Peterson D.G."/>
            <person name="McGee K."/>
            <person name="Jones D.C."/>
            <person name="Wendel J.F."/>
            <person name="Stelly D.M."/>
            <person name="Grimwood J."/>
            <person name="Schmutz J."/>
        </authorList>
    </citation>
    <scope>NUCLEOTIDE SEQUENCE [LARGE SCALE GENOMIC DNA]</scope>
    <source>
        <strain evidence="1">cv. TM-1</strain>
    </source>
</reference>
<reference evidence="2" key="2">
    <citation type="submission" date="2025-08" db="UniProtKB">
        <authorList>
            <consortium name="RefSeq"/>
        </authorList>
    </citation>
    <scope>IDENTIFICATION</scope>
</reference>
<evidence type="ECO:0000313" key="1">
    <source>
        <dbReference type="Proteomes" id="UP000818029"/>
    </source>
</evidence>
<dbReference type="RefSeq" id="XP_040940718.1">
    <property type="nucleotide sequence ID" value="XM_041084784.1"/>
</dbReference>
<name>A0ABM2ZDF0_GOSHI</name>
<sequence>MENCKPVATSLVLNEKLSKSNNSKKVDASDYRSLIGNLLYLSTTRPYIMYVASLLSRFMQALSQTHYGAAKRVMRYIKVTFNYGIWYSKNDSCKLEGYSNSGWARSVDDCKNTSGYIFSFGSGACAWNSKKQDVVAQSSAEVEYVSAAVVINQAIWLRKILADLEQNTNEAIAIWVDNKSTIAITKIQSSMEKLSILIRNFMQSKKLKDLVKLV</sequence>
<dbReference type="GeneID" id="121212320"/>
<gene>
    <name evidence="2" type="primary">LOC121212320</name>
</gene>